<sequence length="463" mass="52227">MAQSSPQPFGDAPLEDESGHVFTVTELTRTIRALLEEAFDMVWVEGEISNYVVANSGHAYFSLKDDKSQVRCVFFRGNRQRTKFQPADGDQVLVCGRLNVYEPRGEYQVVVDSLEPRGLGALQKAFEQLKEKLQKEGLFDEAKKQPIPEFPWRIGIVTSPTGAAIRDLLNVITRRNPKVSVLLYPVRVQGDGSAEEVAEAIHHMNTIEDLDVLIVGRGGGSIEDLWAFNEEVVARAIFASELPVISAVGHEIDFTIADFVADLRAPTPSAAAELAVPRLKDVMEDLSWLINSLIDGMDDEIGEYRDHLRRLIDRRFFREPQRILEQPAQRLDEMTQRLLRGLDQWVLVQRNRATGLVHRLTQASPQWDLKHGEDRRANLEHRLVKQMASQFRWHRQQFEGVAKNLNALSPLSILDRGYSITTDTASGKAVKEAEQMKPGDKVEVRLSKGKLDCTVDGTKKELD</sequence>
<reference evidence="9 10" key="1">
    <citation type="journal article" date="2013" name="Front. Microbiol.">
        <title>The genome of Nitrospina gracilis illuminates the metabolism and evolution of the major marine nitrite oxidizer.</title>
        <authorList>
            <person name="Luecker S."/>
            <person name="Nowka B."/>
            <person name="Rattei T."/>
            <person name="Spieck E."/>
            <person name="and Daims H."/>
        </authorList>
    </citation>
    <scope>NUCLEOTIDE SEQUENCE [LARGE SCALE GENOMIC DNA]</scope>
    <source>
        <strain evidence="9 10">3/211</strain>
    </source>
</reference>
<dbReference type="GO" id="GO:0003676">
    <property type="term" value="F:nucleic acid binding"/>
    <property type="evidence" value="ECO:0007669"/>
    <property type="project" value="InterPro"/>
</dbReference>
<comment type="subcellular location">
    <subcellularLocation>
        <location evidence="5 6">Cytoplasm</location>
    </subcellularLocation>
</comment>
<dbReference type="CDD" id="cd04489">
    <property type="entry name" value="ExoVII_LU_OBF"/>
    <property type="match status" value="1"/>
</dbReference>
<proteinExistence type="inferred from homology"/>
<evidence type="ECO:0000256" key="6">
    <source>
        <dbReference type="RuleBase" id="RU004355"/>
    </source>
</evidence>
<comment type="catalytic activity">
    <reaction evidence="5 6">
        <text>Exonucleolytic cleavage in either 5'- to 3'- or 3'- to 5'-direction to yield nucleoside 5'-phosphates.</text>
        <dbReference type="EC" id="3.1.11.6"/>
    </reaction>
</comment>
<evidence type="ECO:0000256" key="1">
    <source>
        <dbReference type="ARBA" id="ARBA00022490"/>
    </source>
</evidence>
<dbReference type="InParanoid" id="M1YHR4"/>
<evidence type="ECO:0000256" key="5">
    <source>
        <dbReference type="HAMAP-Rule" id="MF_00378"/>
    </source>
</evidence>
<feature type="domain" description="Exonuclease VII large subunit C-terminal" evidence="7">
    <location>
        <begin position="138"/>
        <end position="454"/>
    </location>
</feature>
<dbReference type="GO" id="GO:0009318">
    <property type="term" value="C:exodeoxyribonuclease VII complex"/>
    <property type="evidence" value="ECO:0007669"/>
    <property type="project" value="UniProtKB-UniRule"/>
</dbReference>
<keyword evidence="4 5" id="KW-0269">Exonuclease</keyword>
<dbReference type="Proteomes" id="UP000011704">
    <property type="component" value="Unassembled WGS sequence"/>
</dbReference>
<dbReference type="GO" id="GO:0008855">
    <property type="term" value="F:exodeoxyribonuclease VII activity"/>
    <property type="evidence" value="ECO:0007669"/>
    <property type="project" value="UniProtKB-UniRule"/>
</dbReference>
<dbReference type="FunCoup" id="M1YHR4">
    <property type="interactions" value="243"/>
</dbReference>
<comment type="subunit">
    <text evidence="5">Heterooligomer composed of large and small subunits.</text>
</comment>
<evidence type="ECO:0000256" key="3">
    <source>
        <dbReference type="ARBA" id="ARBA00022801"/>
    </source>
</evidence>
<evidence type="ECO:0000313" key="10">
    <source>
        <dbReference type="Proteomes" id="UP000011704"/>
    </source>
</evidence>
<evidence type="ECO:0000259" key="8">
    <source>
        <dbReference type="Pfam" id="PF13742"/>
    </source>
</evidence>
<dbReference type="HAMAP" id="MF_00378">
    <property type="entry name" value="Exonuc_7_L"/>
    <property type="match status" value="1"/>
</dbReference>
<feature type="domain" description="OB-fold nucleic acid binding" evidence="8">
    <location>
        <begin position="22"/>
        <end position="114"/>
    </location>
</feature>
<organism evidence="9 10">
    <name type="scientific">Nitrospina gracilis (strain 3/211)</name>
    <dbReference type="NCBI Taxonomy" id="1266370"/>
    <lineage>
        <taxon>Bacteria</taxon>
        <taxon>Pseudomonadati</taxon>
        <taxon>Nitrospinota/Tectimicrobiota group</taxon>
        <taxon>Nitrospinota</taxon>
        <taxon>Nitrospinia</taxon>
        <taxon>Nitrospinales</taxon>
        <taxon>Nitrospinaceae</taxon>
        <taxon>Nitrospina</taxon>
    </lineage>
</organism>
<evidence type="ECO:0000256" key="2">
    <source>
        <dbReference type="ARBA" id="ARBA00022722"/>
    </source>
</evidence>
<dbReference type="STRING" id="1266370.NITGR_210001"/>
<dbReference type="GO" id="GO:0005737">
    <property type="term" value="C:cytoplasm"/>
    <property type="evidence" value="ECO:0007669"/>
    <property type="project" value="UniProtKB-SubCell"/>
</dbReference>
<dbReference type="EMBL" id="CAQJ01000024">
    <property type="protein sequence ID" value="CCQ90035.1"/>
    <property type="molecule type" value="Genomic_DNA"/>
</dbReference>
<evidence type="ECO:0000256" key="4">
    <source>
        <dbReference type="ARBA" id="ARBA00022839"/>
    </source>
</evidence>
<name>M1YHR4_NITG3</name>
<dbReference type="GO" id="GO:0006308">
    <property type="term" value="P:DNA catabolic process"/>
    <property type="evidence" value="ECO:0007669"/>
    <property type="project" value="UniProtKB-UniRule"/>
</dbReference>
<dbReference type="HOGENOM" id="CLU_023625_3_1_0"/>
<comment type="caution">
    <text evidence="9">The sequence shown here is derived from an EMBL/GenBank/DDBJ whole genome shotgun (WGS) entry which is preliminary data.</text>
</comment>
<dbReference type="PANTHER" id="PTHR30008">
    <property type="entry name" value="EXODEOXYRIBONUCLEASE 7 LARGE SUBUNIT"/>
    <property type="match status" value="1"/>
</dbReference>
<dbReference type="NCBIfam" id="TIGR00237">
    <property type="entry name" value="xseA"/>
    <property type="match status" value="1"/>
</dbReference>
<evidence type="ECO:0000313" key="9">
    <source>
        <dbReference type="EMBL" id="CCQ90035.1"/>
    </source>
</evidence>
<gene>
    <name evidence="5 9" type="primary">xseA</name>
    <name evidence="9" type="ORF">NITGR_210001</name>
</gene>
<keyword evidence="2 5" id="KW-0540">Nuclease</keyword>
<comment type="function">
    <text evidence="5">Bidirectionally degrades single-stranded DNA into large acid-insoluble oligonucleotides, which are then degraded further into small acid-soluble oligonucleotides.</text>
</comment>
<dbReference type="EC" id="3.1.11.6" evidence="5"/>
<keyword evidence="10" id="KW-1185">Reference proteome</keyword>
<protein>
    <recommendedName>
        <fullName evidence="5">Exodeoxyribonuclease 7 large subunit</fullName>
        <ecNumber evidence="5">3.1.11.6</ecNumber>
    </recommendedName>
    <alternativeName>
        <fullName evidence="5">Exodeoxyribonuclease VII large subunit</fullName>
        <shortName evidence="5">Exonuclease VII large subunit</shortName>
    </alternativeName>
</protein>
<dbReference type="Gene3D" id="2.40.50.1010">
    <property type="match status" value="1"/>
</dbReference>
<dbReference type="InterPro" id="IPR003753">
    <property type="entry name" value="Exonuc_VII_L"/>
</dbReference>
<dbReference type="OrthoDB" id="9802795at2"/>
<comment type="similarity">
    <text evidence="5 6">Belongs to the XseA family.</text>
</comment>
<keyword evidence="1 5" id="KW-0963">Cytoplasm</keyword>
<dbReference type="InterPro" id="IPR020579">
    <property type="entry name" value="Exonuc_VII_lsu_C"/>
</dbReference>
<dbReference type="PANTHER" id="PTHR30008:SF0">
    <property type="entry name" value="EXODEOXYRIBONUCLEASE 7 LARGE SUBUNIT"/>
    <property type="match status" value="1"/>
</dbReference>
<dbReference type="AlphaFoldDB" id="M1YHR4"/>
<evidence type="ECO:0000259" key="7">
    <source>
        <dbReference type="Pfam" id="PF02601"/>
    </source>
</evidence>
<accession>M1YHR4</accession>
<dbReference type="Pfam" id="PF13742">
    <property type="entry name" value="tRNA_anti_2"/>
    <property type="match status" value="1"/>
</dbReference>
<dbReference type="InterPro" id="IPR025824">
    <property type="entry name" value="OB-fold_nuc-bd_dom"/>
</dbReference>
<keyword evidence="3 5" id="KW-0378">Hydrolase</keyword>
<dbReference type="RefSeq" id="WP_005007108.1">
    <property type="nucleotide sequence ID" value="NZ_HG422173.1"/>
</dbReference>
<dbReference type="Pfam" id="PF02601">
    <property type="entry name" value="Exonuc_VII_L"/>
    <property type="match status" value="1"/>
</dbReference>